<dbReference type="InterPro" id="IPR012334">
    <property type="entry name" value="Pectin_lyas_fold"/>
</dbReference>
<keyword evidence="3 4" id="KW-0732">Signal</keyword>
<evidence type="ECO:0000259" key="5">
    <source>
        <dbReference type="Pfam" id="PF07602"/>
    </source>
</evidence>
<keyword evidence="2" id="KW-0964">Secreted</keyword>
<comment type="subcellular location">
    <subcellularLocation>
        <location evidence="1">Secreted</location>
    </subcellularLocation>
</comment>
<dbReference type="Gene3D" id="2.160.20.10">
    <property type="entry name" value="Single-stranded right-handed beta-helix, Pectin lyase-like"/>
    <property type="match status" value="1"/>
</dbReference>
<dbReference type="AlphaFoldDB" id="A0A543FQ32"/>
<gene>
    <name evidence="6" type="ORF">FB388_7401</name>
</gene>
<dbReference type="OrthoDB" id="9762467at2"/>
<comment type="caution">
    <text evidence="6">The sequence shown here is derived from an EMBL/GenBank/DDBJ whole genome shotgun (WGS) entry which is preliminary data.</text>
</comment>
<dbReference type="EMBL" id="VFPH01000003">
    <property type="protein sequence ID" value="TQM35955.1"/>
    <property type="molecule type" value="Genomic_DNA"/>
</dbReference>
<dbReference type="InterPro" id="IPR006626">
    <property type="entry name" value="PbH1"/>
</dbReference>
<sequence>MTKVLSAAAMVAATFLTGTVAEAQAAGPVPGTAPQVHDELAIEPLPHLDGLLDLLPRDVDELVDDVLPPFPRVQLYVDPAGDDANDGSAAAPLRTIQAALNKATPGTRINLAPGEYREQPRTVVGGRPGAPITIKGPEVGTDVAGRRKAVLYGTGRIFNIDHSFYTLDGFTIDGQEALRDTEFPADIATITAFKDSIQAQVKDSKLVYVGSADTSRDITGITISNMYLRRAGTECVRFRNNSHHNLVISSLIEHCGVFGKKDPANERFGYHNGEGVYIGTSPKSTTQPMHDNDTSSVNVVIHNVIRTFGSECFNVKENAHDNVLLLNSCYGNTEPIEFQGSNVELRGHANIVRDNKIFSSAGVGVKIKSDGAEWDKGGNSLVNNEISDAPYALQFNSLVPTGRMCGNVASTNELVFYNNKGDYGDGATPPNFTAPC</sequence>
<evidence type="ECO:0000256" key="1">
    <source>
        <dbReference type="ARBA" id="ARBA00004613"/>
    </source>
</evidence>
<feature type="chain" id="PRO_5038830669" evidence="4">
    <location>
        <begin position="26"/>
        <end position="436"/>
    </location>
</feature>
<evidence type="ECO:0000313" key="7">
    <source>
        <dbReference type="Proteomes" id="UP000319818"/>
    </source>
</evidence>
<dbReference type="InterPro" id="IPR011050">
    <property type="entry name" value="Pectin_lyase_fold/virulence"/>
</dbReference>
<name>A0A543FQ32_9PSEU</name>
<evidence type="ECO:0000256" key="2">
    <source>
        <dbReference type="ARBA" id="ARBA00022525"/>
    </source>
</evidence>
<dbReference type="SMART" id="SM00710">
    <property type="entry name" value="PbH1"/>
    <property type="match status" value="5"/>
</dbReference>
<dbReference type="RefSeq" id="WP_142107246.1">
    <property type="nucleotide sequence ID" value="NZ_VFPH01000003.1"/>
</dbReference>
<dbReference type="PANTHER" id="PTHR40088">
    <property type="entry name" value="PECTATE LYASE (EUROFUNG)"/>
    <property type="match status" value="1"/>
</dbReference>
<proteinExistence type="predicted"/>
<dbReference type="InterPro" id="IPR052052">
    <property type="entry name" value="Polysaccharide_Lyase_9"/>
</dbReference>
<reference evidence="6 7" key="1">
    <citation type="submission" date="2019-06" db="EMBL/GenBank/DDBJ databases">
        <title>Sequencing the genomes of 1000 actinobacteria strains.</title>
        <authorList>
            <person name="Klenk H.-P."/>
        </authorList>
    </citation>
    <scope>NUCLEOTIDE SEQUENCE [LARGE SCALE GENOMIC DNA]</scope>
    <source>
        <strain evidence="6 7">DSM 45511</strain>
    </source>
</reference>
<dbReference type="GO" id="GO:0005576">
    <property type="term" value="C:extracellular region"/>
    <property type="evidence" value="ECO:0007669"/>
    <property type="project" value="UniProtKB-SubCell"/>
</dbReference>
<dbReference type="InterPro" id="IPR011459">
    <property type="entry name" value="DUF1565"/>
</dbReference>
<dbReference type="GO" id="GO:0016837">
    <property type="term" value="F:carbon-oxygen lyase activity, acting on polysaccharides"/>
    <property type="evidence" value="ECO:0007669"/>
    <property type="project" value="TreeGrafter"/>
</dbReference>
<feature type="domain" description="DUF1565" evidence="5">
    <location>
        <begin position="80"/>
        <end position="120"/>
    </location>
</feature>
<protein>
    <submittedName>
        <fullName evidence="6">Uncharacterized protein DUF1565</fullName>
    </submittedName>
</protein>
<evidence type="ECO:0000313" key="6">
    <source>
        <dbReference type="EMBL" id="TQM35955.1"/>
    </source>
</evidence>
<evidence type="ECO:0000256" key="3">
    <source>
        <dbReference type="ARBA" id="ARBA00022729"/>
    </source>
</evidence>
<keyword evidence="7" id="KW-1185">Reference proteome</keyword>
<feature type="signal peptide" evidence="4">
    <location>
        <begin position="1"/>
        <end position="25"/>
    </location>
</feature>
<organism evidence="6 7">
    <name type="scientific">Pseudonocardia cypriaca</name>
    <dbReference type="NCBI Taxonomy" id="882449"/>
    <lineage>
        <taxon>Bacteria</taxon>
        <taxon>Bacillati</taxon>
        <taxon>Actinomycetota</taxon>
        <taxon>Actinomycetes</taxon>
        <taxon>Pseudonocardiales</taxon>
        <taxon>Pseudonocardiaceae</taxon>
        <taxon>Pseudonocardia</taxon>
    </lineage>
</organism>
<dbReference type="Proteomes" id="UP000319818">
    <property type="component" value="Unassembled WGS sequence"/>
</dbReference>
<dbReference type="Pfam" id="PF07602">
    <property type="entry name" value="DUF1565"/>
    <property type="match status" value="1"/>
</dbReference>
<dbReference type="PANTHER" id="PTHR40088:SF2">
    <property type="entry name" value="SECRETED SUGAR HYDROLASE"/>
    <property type="match status" value="1"/>
</dbReference>
<evidence type="ECO:0000256" key="4">
    <source>
        <dbReference type="SAM" id="SignalP"/>
    </source>
</evidence>
<accession>A0A543FQ32</accession>
<dbReference type="SUPFAM" id="SSF51126">
    <property type="entry name" value="Pectin lyase-like"/>
    <property type="match status" value="1"/>
</dbReference>